<reference evidence="1 2" key="1">
    <citation type="submission" date="2024-05" db="EMBL/GenBank/DDBJ databases">
        <title>Haplotype-resolved chromosome-level genome assembly of Huyou (Citrus changshanensis).</title>
        <authorList>
            <person name="Miao C."/>
            <person name="Chen W."/>
            <person name="Wu Y."/>
            <person name="Wang L."/>
            <person name="Zhao S."/>
            <person name="Grierson D."/>
            <person name="Xu C."/>
            <person name="Chen K."/>
        </authorList>
    </citation>
    <scope>NUCLEOTIDE SEQUENCE [LARGE SCALE GENOMIC DNA]</scope>
    <source>
        <strain evidence="1">01-14</strain>
        <tissue evidence="1">Leaf</tissue>
    </source>
</reference>
<evidence type="ECO:0000313" key="2">
    <source>
        <dbReference type="Proteomes" id="UP001428341"/>
    </source>
</evidence>
<dbReference type="Proteomes" id="UP001428341">
    <property type="component" value="Unassembled WGS sequence"/>
</dbReference>
<dbReference type="EMBL" id="JBCGBO010000004">
    <property type="protein sequence ID" value="KAK9210578.1"/>
    <property type="molecule type" value="Genomic_DNA"/>
</dbReference>
<gene>
    <name evidence="1" type="ORF">WN944_002949</name>
</gene>
<dbReference type="GO" id="GO:0007059">
    <property type="term" value="P:chromosome segregation"/>
    <property type="evidence" value="ECO:0007669"/>
    <property type="project" value="TreeGrafter"/>
</dbReference>
<protein>
    <recommendedName>
        <fullName evidence="3">Multipolar spindle 1</fullName>
    </recommendedName>
</protein>
<dbReference type="GO" id="GO:0042138">
    <property type="term" value="P:meiotic DNA double-strand break formation"/>
    <property type="evidence" value="ECO:0007669"/>
    <property type="project" value="InterPro"/>
</dbReference>
<dbReference type="InterPro" id="IPR037500">
    <property type="entry name" value="Msp1"/>
</dbReference>
<organism evidence="1 2">
    <name type="scientific">Citrus x changshan-huyou</name>
    <dbReference type="NCBI Taxonomy" id="2935761"/>
    <lineage>
        <taxon>Eukaryota</taxon>
        <taxon>Viridiplantae</taxon>
        <taxon>Streptophyta</taxon>
        <taxon>Embryophyta</taxon>
        <taxon>Tracheophyta</taxon>
        <taxon>Spermatophyta</taxon>
        <taxon>Magnoliopsida</taxon>
        <taxon>eudicotyledons</taxon>
        <taxon>Gunneridae</taxon>
        <taxon>Pentapetalae</taxon>
        <taxon>rosids</taxon>
        <taxon>malvids</taxon>
        <taxon>Sapindales</taxon>
        <taxon>Rutaceae</taxon>
        <taxon>Aurantioideae</taxon>
        <taxon>Citrus</taxon>
    </lineage>
</organism>
<evidence type="ECO:0000313" key="1">
    <source>
        <dbReference type="EMBL" id="KAK9210578.1"/>
    </source>
</evidence>
<dbReference type="PANTHER" id="PTHR35768">
    <property type="entry name" value="PROTEIN MULTIPOLAR SPINDLE 1"/>
    <property type="match status" value="1"/>
</dbReference>
<name>A0AAP0MJC7_9ROSI</name>
<proteinExistence type="predicted"/>
<comment type="caution">
    <text evidence="1">The sequence shown here is derived from an EMBL/GenBank/DDBJ whole genome shotgun (WGS) entry which is preliminary data.</text>
</comment>
<sequence>MATGQHQNASSSPQNDESIKLAVAISLLRSKLLHCRNQNADDPSSESDALRWKRKAKDRKQELLRLREDLREAEDALHYDLLPQSASCKCYFFDNLGKLSPSGAGDRSDYRFNDVLRRRFLRQVRLQERRRRRTSDSTQRRRFTDLNSEDEVEQLRASVDFLVDLCDTVSPAEEANFANWSHQAVDFILASLRNLLSAGKNMESIEGTIRSLIMRLVRRMCSSLKDDGICLQIMFSNVLHFPTQKNVVKGDASESDNIDNDSQFCIQHMIRKLAFDPYVGHRVILLVSQRISVLAEKLLFSDPFDDAFPNMHSCMFLLMQLMEFVISEYLVTWSRAEAFDSLLFEEWVKSVLQARKAAELLENRNGLYVLYMDRVTGLLTKQVGQISSLPKFNRDILDKLFL</sequence>
<dbReference type="PANTHER" id="PTHR35768:SF1">
    <property type="entry name" value="PROTEIN MULTIPOLAR SPINDLE 1"/>
    <property type="match status" value="1"/>
</dbReference>
<dbReference type="AlphaFoldDB" id="A0AAP0MJC7"/>
<evidence type="ECO:0008006" key="3">
    <source>
        <dbReference type="Google" id="ProtNLM"/>
    </source>
</evidence>
<keyword evidence="2" id="KW-1185">Reference proteome</keyword>
<accession>A0AAP0MJC7</accession>
<dbReference type="GO" id="GO:0007140">
    <property type="term" value="P:male meiotic nuclear division"/>
    <property type="evidence" value="ECO:0007669"/>
    <property type="project" value="TreeGrafter"/>
</dbReference>
<dbReference type="GO" id="GO:0000212">
    <property type="term" value="P:meiotic spindle organization"/>
    <property type="evidence" value="ECO:0007669"/>
    <property type="project" value="InterPro"/>
</dbReference>